<accession>A0A926FCR0</accession>
<evidence type="ECO:0000256" key="1">
    <source>
        <dbReference type="ARBA" id="ARBA00023125"/>
    </source>
</evidence>
<sequence length="263" mass="30571">MKTQKLNLSVLIVAALDECTKMEYGPDTIANCSDTWTAFERFCNMHNKTFYEEQMAAEFLHNLFDFPNNRPKSKMASSIIRSMRMLGDYNTFGRFLSSKNDHIWVTTDDFQIAISNYIDRCKQRNNTDETIQRSLWSLYRITEHLVKNGVTKCKDITPELVSDYVASLIRYTKKSMQREVGILKTFLHLIYLNDQIDQDLSLIIPRLYHPNKELPNKVWSPENIENILSTVERNLIPLAHAYSRFGYKKHAVLPTPAAPIIIV</sequence>
<dbReference type="EMBL" id="JACRTE010000040">
    <property type="protein sequence ID" value="MBC8597516.1"/>
    <property type="molecule type" value="Genomic_DNA"/>
</dbReference>
<dbReference type="GO" id="GO:0003677">
    <property type="term" value="F:DNA binding"/>
    <property type="evidence" value="ECO:0007669"/>
    <property type="project" value="UniProtKB-UniRule"/>
</dbReference>
<dbReference type="InterPro" id="IPR044068">
    <property type="entry name" value="CB"/>
</dbReference>
<dbReference type="InterPro" id="IPR010998">
    <property type="entry name" value="Integrase_recombinase_N"/>
</dbReference>
<dbReference type="RefSeq" id="WP_262432786.1">
    <property type="nucleotide sequence ID" value="NZ_JACRTE010000040.1"/>
</dbReference>
<gene>
    <name evidence="4" type="ORF">H8706_11675</name>
</gene>
<evidence type="ECO:0000313" key="5">
    <source>
        <dbReference type="Proteomes" id="UP000647416"/>
    </source>
</evidence>
<name>A0A926FCR0_9FIRM</name>
<dbReference type="PROSITE" id="PS51900">
    <property type="entry name" value="CB"/>
    <property type="match status" value="1"/>
</dbReference>
<feature type="domain" description="Core-binding (CB)" evidence="3">
    <location>
        <begin position="108"/>
        <end position="191"/>
    </location>
</feature>
<dbReference type="SUPFAM" id="SSF56349">
    <property type="entry name" value="DNA breaking-rejoining enzymes"/>
    <property type="match status" value="1"/>
</dbReference>
<reference evidence="4" key="1">
    <citation type="submission" date="2020-08" db="EMBL/GenBank/DDBJ databases">
        <title>Genome public.</title>
        <authorList>
            <person name="Liu C."/>
            <person name="Sun Q."/>
        </authorList>
    </citation>
    <scope>NUCLEOTIDE SEQUENCE</scope>
    <source>
        <strain evidence="4">NSJ-50</strain>
    </source>
</reference>
<comment type="caution">
    <text evidence="4">The sequence shown here is derived from an EMBL/GenBank/DDBJ whole genome shotgun (WGS) entry which is preliminary data.</text>
</comment>
<evidence type="ECO:0000259" key="3">
    <source>
        <dbReference type="PROSITE" id="PS51900"/>
    </source>
</evidence>
<dbReference type="Proteomes" id="UP000647416">
    <property type="component" value="Unassembled WGS sequence"/>
</dbReference>
<organism evidence="4 5">
    <name type="scientific">Qingrenia yutianensis</name>
    <dbReference type="NCBI Taxonomy" id="2763676"/>
    <lineage>
        <taxon>Bacteria</taxon>
        <taxon>Bacillati</taxon>
        <taxon>Bacillota</taxon>
        <taxon>Clostridia</taxon>
        <taxon>Eubacteriales</taxon>
        <taxon>Oscillospiraceae</taxon>
        <taxon>Qingrenia</taxon>
    </lineage>
</organism>
<evidence type="ECO:0000256" key="2">
    <source>
        <dbReference type="PROSITE-ProRule" id="PRU01248"/>
    </source>
</evidence>
<keyword evidence="5" id="KW-1185">Reference proteome</keyword>
<dbReference type="InterPro" id="IPR011010">
    <property type="entry name" value="DNA_brk_join_enz"/>
</dbReference>
<protein>
    <recommendedName>
        <fullName evidence="3">Core-binding (CB) domain-containing protein</fullName>
    </recommendedName>
</protein>
<dbReference type="AlphaFoldDB" id="A0A926FCR0"/>
<proteinExistence type="predicted"/>
<evidence type="ECO:0000313" key="4">
    <source>
        <dbReference type="EMBL" id="MBC8597516.1"/>
    </source>
</evidence>
<keyword evidence="1 2" id="KW-0238">DNA-binding</keyword>
<dbReference type="Gene3D" id="1.10.150.130">
    <property type="match status" value="1"/>
</dbReference>